<name>A0A9N9G119_9GLOM</name>
<reference evidence="1" key="1">
    <citation type="submission" date="2021-06" db="EMBL/GenBank/DDBJ databases">
        <authorList>
            <person name="Kallberg Y."/>
            <person name="Tangrot J."/>
            <person name="Rosling A."/>
        </authorList>
    </citation>
    <scope>NUCLEOTIDE SEQUENCE</scope>
    <source>
        <strain evidence="1">IN212</strain>
    </source>
</reference>
<sequence length="197" mass="23191">MENSTSICKIKCSLCQKEFKTNRGLSKHNNTIRKLNELSKEQEKIPDLIVTKIKNDIVYLIHRRLDKNSKNTRLQAVSLTFSKCIFRGSTRYQELSKILNNTNWGIKYYSQNQKTYVQLVSPHNLSQEQHPLIQCAQEKATNITIKNLKKQVRKPNYPCGDVIIEWRKKKECDAKKNICQAGFIYIHFFMAKKYFQN</sequence>
<accession>A0A9N9G119</accession>
<organism evidence="1 3">
    <name type="scientific">Racocetra fulgida</name>
    <dbReference type="NCBI Taxonomy" id="60492"/>
    <lineage>
        <taxon>Eukaryota</taxon>
        <taxon>Fungi</taxon>
        <taxon>Fungi incertae sedis</taxon>
        <taxon>Mucoromycota</taxon>
        <taxon>Glomeromycotina</taxon>
        <taxon>Glomeromycetes</taxon>
        <taxon>Diversisporales</taxon>
        <taxon>Gigasporaceae</taxon>
        <taxon>Racocetra</taxon>
    </lineage>
</organism>
<evidence type="ECO:0000313" key="1">
    <source>
        <dbReference type="EMBL" id="CAG8571909.1"/>
    </source>
</evidence>
<proteinExistence type="predicted"/>
<dbReference type="Proteomes" id="UP000789396">
    <property type="component" value="Unassembled WGS sequence"/>
</dbReference>
<comment type="caution">
    <text evidence="1">The sequence shown here is derived from an EMBL/GenBank/DDBJ whole genome shotgun (WGS) entry which is preliminary data.</text>
</comment>
<keyword evidence="3" id="KW-1185">Reference proteome</keyword>
<dbReference type="AlphaFoldDB" id="A0A9N9G119"/>
<protein>
    <submittedName>
        <fullName evidence="1">8701_t:CDS:1</fullName>
    </submittedName>
    <submittedName>
        <fullName evidence="2">8702_t:CDS:1</fullName>
    </submittedName>
</protein>
<dbReference type="EMBL" id="CAJVPZ010006295">
    <property type="protein sequence ID" value="CAG8571925.1"/>
    <property type="molecule type" value="Genomic_DNA"/>
</dbReference>
<evidence type="ECO:0000313" key="2">
    <source>
        <dbReference type="EMBL" id="CAG8571925.1"/>
    </source>
</evidence>
<dbReference type="OrthoDB" id="2333208at2759"/>
<gene>
    <name evidence="1" type="ORF">RFULGI_LOCUS5492</name>
    <name evidence="2" type="ORF">RFULGI_LOCUS5493</name>
</gene>
<evidence type="ECO:0000313" key="3">
    <source>
        <dbReference type="Proteomes" id="UP000789396"/>
    </source>
</evidence>
<dbReference type="EMBL" id="CAJVPZ010006295">
    <property type="protein sequence ID" value="CAG8571909.1"/>
    <property type="molecule type" value="Genomic_DNA"/>
</dbReference>